<name>A0AAD8E0K2_MYTSE</name>
<dbReference type="EMBL" id="JARGEI010000003">
    <property type="protein sequence ID" value="KAJ8734366.1"/>
    <property type="molecule type" value="Genomic_DNA"/>
</dbReference>
<evidence type="ECO:0000313" key="3">
    <source>
        <dbReference type="Proteomes" id="UP001231518"/>
    </source>
</evidence>
<sequence length="215" mass="24650">MIIQIVTGFRFCSRIVSLCFADFSYFTDLTFSHRYLIFHVIRTSVFGVPRTIMALCMNCNIAIHANQQYEYYVLSMCSEIVSILEEWTTQEVTEGDRICQECMNLVLIELNNRNEHIIGDRQLGHQSVCVWCGISISRRTGRRSRPLTEGHPEWAYVASIIPRQIPANGRACNACWQRAHSNIQHMMEPPRESQETSDNVESRSSSVADPIAPNF</sequence>
<accession>A0AAD8E0K2</accession>
<feature type="compositionally biased region" description="Polar residues" evidence="1">
    <location>
        <begin position="196"/>
        <end position="207"/>
    </location>
</feature>
<dbReference type="Proteomes" id="UP001231518">
    <property type="component" value="Chromosome 5"/>
</dbReference>
<evidence type="ECO:0000256" key="1">
    <source>
        <dbReference type="SAM" id="MobiDB-lite"/>
    </source>
</evidence>
<evidence type="ECO:0000313" key="2">
    <source>
        <dbReference type="EMBL" id="KAJ8734366.1"/>
    </source>
</evidence>
<proteinExistence type="predicted"/>
<comment type="caution">
    <text evidence="2">The sequence shown here is derived from an EMBL/GenBank/DDBJ whole genome shotgun (WGS) entry which is preliminary data.</text>
</comment>
<organism evidence="2 3">
    <name type="scientific">Mythimna separata</name>
    <name type="common">Oriental armyworm</name>
    <name type="synonym">Pseudaletia separata</name>
    <dbReference type="NCBI Taxonomy" id="271217"/>
    <lineage>
        <taxon>Eukaryota</taxon>
        <taxon>Metazoa</taxon>
        <taxon>Ecdysozoa</taxon>
        <taxon>Arthropoda</taxon>
        <taxon>Hexapoda</taxon>
        <taxon>Insecta</taxon>
        <taxon>Pterygota</taxon>
        <taxon>Neoptera</taxon>
        <taxon>Endopterygota</taxon>
        <taxon>Lepidoptera</taxon>
        <taxon>Glossata</taxon>
        <taxon>Ditrysia</taxon>
        <taxon>Noctuoidea</taxon>
        <taxon>Noctuidae</taxon>
        <taxon>Noctuinae</taxon>
        <taxon>Hadenini</taxon>
        <taxon>Mythimna</taxon>
    </lineage>
</organism>
<dbReference type="AlphaFoldDB" id="A0AAD8E0K2"/>
<feature type="region of interest" description="Disordered" evidence="1">
    <location>
        <begin position="187"/>
        <end position="215"/>
    </location>
</feature>
<gene>
    <name evidence="2" type="ORF">PYW07_014917</name>
</gene>
<keyword evidence="3" id="KW-1185">Reference proteome</keyword>
<reference evidence="2" key="1">
    <citation type="submission" date="2023-03" db="EMBL/GenBank/DDBJ databases">
        <title>Chromosome-level genomes of two armyworms, Mythimna separata and Mythimna loreyi, provide insights into the biosynthesis and reception of sex pheromones.</title>
        <authorList>
            <person name="Zhao H."/>
        </authorList>
    </citation>
    <scope>NUCLEOTIDE SEQUENCE</scope>
    <source>
        <strain evidence="2">BeijingLab</strain>
        <tissue evidence="2">Pupa</tissue>
    </source>
</reference>
<protein>
    <submittedName>
        <fullName evidence="2">Uncharacterized protein</fullName>
    </submittedName>
</protein>